<keyword evidence="3" id="KW-1185">Reference proteome</keyword>
<feature type="region of interest" description="Disordered" evidence="1">
    <location>
        <begin position="1"/>
        <end position="20"/>
    </location>
</feature>
<comment type="caution">
    <text evidence="2">The sequence shown here is derived from an EMBL/GenBank/DDBJ whole genome shotgun (WGS) entry which is preliminary data.</text>
</comment>
<dbReference type="EMBL" id="JBHSLF010000025">
    <property type="protein sequence ID" value="MFC5345099.1"/>
    <property type="molecule type" value="Genomic_DNA"/>
</dbReference>
<name>A0ABW0FVH3_9CAUL</name>
<evidence type="ECO:0000313" key="2">
    <source>
        <dbReference type="EMBL" id="MFC5345099.1"/>
    </source>
</evidence>
<reference evidence="3" key="1">
    <citation type="journal article" date="2019" name="Int. J. Syst. Evol. Microbiol.">
        <title>The Global Catalogue of Microorganisms (GCM) 10K type strain sequencing project: providing services to taxonomists for standard genome sequencing and annotation.</title>
        <authorList>
            <consortium name="The Broad Institute Genomics Platform"/>
            <consortium name="The Broad Institute Genome Sequencing Center for Infectious Disease"/>
            <person name="Wu L."/>
            <person name="Ma J."/>
        </authorList>
    </citation>
    <scope>NUCLEOTIDE SEQUENCE [LARGE SCALE GENOMIC DNA]</scope>
    <source>
        <strain evidence="3">JCM 12125</strain>
    </source>
</reference>
<dbReference type="RefSeq" id="WP_374038179.1">
    <property type="nucleotide sequence ID" value="NZ_CP169082.1"/>
</dbReference>
<protein>
    <submittedName>
        <fullName evidence="2">Uncharacterized protein</fullName>
    </submittedName>
</protein>
<evidence type="ECO:0000313" key="3">
    <source>
        <dbReference type="Proteomes" id="UP001596152"/>
    </source>
</evidence>
<proteinExistence type="predicted"/>
<sequence>MNHSASDSQSDPVRRFVERSRDLSSEWGPASIADLTTACATRATLLAALDKFPETDPANTALASAQSLVWDMVDEAECFILDQTPADAREAVALLDVLLDGEPQRSDGRDHDALRRIRDLLLGG</sequence>
<accession>A0ABW0FVH3</accession>
<organism evidence="2 3">
    <name type="scientific">Brevundimonas staleyi</name>
    <dbReference type="NCBI Taxonomy" id="74326"/>
    <lineage>
        <taxon>Bacteria</taxon>
        <taxon>Pseudomonadati</taxon>
        <taxon>Pseudomonadota</taxon>
        <taxon>Alphaproteobacteria</taxon>
        <taxon>Caulobacterales</taxon>
        <taxon>Caulobacteraceae</taxon>
        <taxon>Brevundimonas</taxon>
    </lineage>
</organism>
<evidence type="ECO:0000256" key="1">
    <source>
        <dbReference type="SAM" id="MobiDB-lite"/>
    </source>
</evidence>
<feature type="compositionally biased region" description="Polar residues" evidence="1">
    <location>
        <begin position="1"/>
        <end position="11"/>
    </location>
</feature>
<gene>
    <name evidence="2" type="ORF">ACFPIE_14335</name>
</gene>
<dbReference type="Proteomes" id="UP001596152">
    <property type="component" value="Unassembled WGS sequence"/>
</dbReference>